<evidence type="ECO:0000256" key="1">
    <source>
        <dbReference type="SAM" id="MobiDB-lite"/>
    </source>
</evidence>
<accession>A0ABQ2RSS6</accession>
<keyword evidence="3" id="KW-1185">Reference proteome</keyword>
<reference evidence="3" key="1">
    <citation type="journal article" date="2019" name="Int. J. Syst. Evol. Microbiol.">
        <title>The Global Catalogue of Microorganisms (GCM) 10K type strain sequencing project: providing services to taxonomists for standard genome sequencing and annotation.</title>
        <authorList>
            <consortium name="The Broad Institute Genomics Platform"/>
            <consortium name="The Broad Institute Genome Sequencing Center for Infectious Disease"/>
            <person name="Wu L."/>
            <person name="Ma J."/>
        </authorList>
    </citation>
    <scope>NUCLEOTIDE SEQUENCE [LARGE SCALE GENOMIC DNA]</scope>
    <source>
        <strain evidence="3">JCM 31404</strain>
    </source>
</reference>
<evidence type="ECO:0000313" key="2">
    <source>
        <dbReference type="EMBL" id="GGR56079.1"/>
    </source>
</evidence>
<sequence>MTPPARPPHPAPPHPAPPRPTGAAGEAVPVGSRAQTTADIDLDEVTRRVYRLLQDDLRLDLTRNGR</sequence>
<gene>
    <name evidence="2" type="ORF">GCM10008959_17120</name>
</gene>
<feature type="region of interest" description="Disordered" evidence="1">
    <location>
        <begin position="1"/>
        <end position="36"/>
    </location>
</feature>
<comment type="caution">
    <text evidence="2">The sequence shown here is derived from an EMBL/GenBank/DDBJ whole genome shotgun (WGS) entry which is preliminary data.</text>
</comment>
<dbReference type="Proteomes" id="UP000634308">
    <property type="component" value="Unassembled WGS sequence"/>
</dbReference>
<organism evidence="2 3">
    <name type="scientific">Deinococcus seoulensis</name>
    <dbReference type="NCBI Taxonomy" id="1837379"/>
    <lineage>
        <taxon>Bacteria</taxon>
        <taxon>Thermotogati</taxon>
        <taxon>Deinococcota</taxon>
        <taxon>Deinococci</taxon>
        <taxon>Deinococcales</taxon>
        <taxon>Deinococcaceae</taxon>
        <taxon>Deinococcus</taxon>
    </lineage>
</organism>
<dbReference type="RefSeq" id="WP_189064571.1">
    <property type="nucleotide sequence ID" value="NZ_BMQM01000009.1"/>
</dbReference>
<evidence type="ECO:0000313" key="3">
    <source>
        <dbReference type="Proteomes" id="UP000634308"/>
    </source>
</evidence>
<protein>
    <submittedName>
        <fullName evidence="2">Uncharacterized protein</fullName>
    </submittedName>
</protein>
<feature type="compositionally biased region" description="Pro residues" evidence="1">
    <location>
        <begin position="1"/>
        <end position="20"/>
    </location>
</feature>
<name>A0ABQ2RSS6_9DEIO</name>
<dbReference type="EMBL" id="BMQM01000009">
    <property type="protein sequence ID" value="GGR56079.1"/>
    <property type="molecule type" value="Genomic_DNA"/>
</dbReference>
<proteinExistence type="predicted"/>